<evidence type="ECO:0000259" key="4">
    <source>
        <dbReference type="Pfam" id="PF13629"/>
    </source>
</evidence>
<feature type="domain" description="Pilus formation protein N-terminal" evidence="4">
    <location>
        <begin position="23"/>
        <end position="92"/>
    </location>
</feature>
<comment type="similarity">
    <text evidence="1">Belongs to the bacterial secretin family.</text>
</comment>
<dbReference type="PANTHER" id="PTHR30332:SF17">
    <property type="entry name" value="TYPE IV PILIATION SYSTEM PROTEIN DR_0774-RELATED"/>
    <property type="match status" value="1"/>
</dbReference>
<dbReference type="InterPro" id="IPR050810">
    <property type="entry name" value="Bact_Secretion_Sys_Channel"/>
</dbReference>
<dbReference type="PRINTS" id="PR00811">
    <property type="entry name" value="BCTERIALGSPD"/>
</dbReference>
<dbReference type="InterPro" id="IPR004846">
    <property type="entry name" value="T2SS/T3SS_dom"/>
</dbReference>
<keyword evidence="6" id="KW-1185">Reference proteome</keyword>
<dbReference type="InterPro" id="IPR032789">
    <property type="entry name" value="T2SS-T3SS_pil_N"/>
</dbReference>
<evidence type="ECO:0000259" key="3">
    <source>
        <dbReference type="Pfam" id="PF00263"/>
    </source>
</evidence>
<dbReference type="Proteomes" id="UP000241771">
    <property type="component" value="Unassembled WGS sequence"/>
</dbReference>
<dbReference type="OrthoDB" id="9775455at2"/>
<evidence type="ECO:0000256" key="1">
    <source>
        <dbReference type="RuleBase" id="RU004003"/>
    </source>
</evidence>
<dbReference type="GO" id="GO:0015627">
    <property type="term" value="C:type II protein secretion system complex"/>
    <property type="evidence" value="ECO:0007669"/>
    <property type="project" value="TreeGrafter"/>
</dbReference>
<dbReference type="RefSeq" id="WP_036826137.1">
    <property type="nucleotide sequence ID" value="NZ_JGVO01000716.1"/>
</dbReference>
<reference evidence="5 6" key="1">
    <citation type="submission" date="2018-01" db="EMBL/GenBank/DDBJ databases">
        <title>Whole genome sequencing of Histamine producing bacteria.</title>
        <authorList>
            <person name="Butler K."/>
        </authorList>
    </citation>
    <scope>NUCLEOTIDE SEQUENCE [LARGE SCALE GENOMIC DNA]</scope>
    <source>
        <strain evidence="5 6">DSM 100436</strain>
    </source>
</reference>
<feature type="signal peptide" evidence="2">
    <location>
        <begin position="1"/>
        <end position="23"/>
    </location>
</feature>
<feature type="domain" description="Type II/III secretion system secretin-like" evidence="3">
    <location>
        <begin position="241"/>
        <end position="396"/>
    </location>
</feature>
<protein>
    <submittedName>
        <fullName evidence="5">Pilus assembly protein CpaC</fullName>
    </submittedName>
</protein>
<dbReference type="AlphaFoldDB" id="A0A2T3NPY9"/>
<dbReference type="EMBL" id="PYMA01000011">
    <property type="protein sequence ID" value="PSW18344.1"/>
    <property type="molecule type" value="Genomic_DNA"/>
</dbReference>
<proteinExistence type="inferred from homology"/>
<feature type="chain" id="PRO_5015599978" evidence="2">
    <location>
        <begin position="24"/>
        <end position="448"/>
    </location>
</feature>
<keyword evidence="2" id="KW-0732">Signal</keyword>
<evidence type="ECO:0000256" key="2">
    <source>
        <dbReference type="SAM" id="SignalP"/>
    </source>
</evidence>
<organism evidence="5 6">
    <name type="scientific">Photobacterium sanctipauli</name>
    <dbReference type="NCBI Taxonomy" id="1342794"/>
    <lineage>
        <taxon>Bacteria</taxon>
        <taxon>Pseudomonadati</taxon>
        <taxon>Pseudomonadota</taxon>
        <taxon>Gammaproteobacteria</taxon>
        <taxon>Vibrionales</taxon>
        <taxon>Vibrionaceae</taxon>
        <taxon>Photobacterium</taxon>
    </lineage>
</organism>
<evidence type="ECO:0000313" key="5">
    <source>
        <dbReference type="EMBL" id="PSW18344.1"/>
    </source>
</evidence>
<evidence type="ECO:0000313" key="6">
    <source>
        <dbReference type="Proteomes" id="UP000241771"/>
    </source>
</evidence>
<gene>
    <name evidence="5" type="ORF">C9I98_16720</name>
</gene>
<sequence length="448" mass="48649">MALLRLLVLLAVTSTLFASLANAQTRYITVNDAVNITLEQDIGTVFISAPTIADYKVVNNNNLVLFANEVGNARVIVYGREGQVLLSQAIFVDIDLSQVRRQLKLSFPELDIKIESVGEQVAVRGTVYSSEQRENVYRLVARLLNREREERYDNEANNKEDITDTPPWVDVEQDTTYIGIIEGLELATTQQVNVKVSIAQVSQEFNQTIGTDWSSIGNASGMFSFQQFDASDLSTLVTAIGQDSIAEVLAEPNLTVMSSESANFLVGGEVPVIVTSSSATNITYKEFGIKLGVAARVLHNDKIRLQLSPEVSSVTGTAESAGIQVPLLTTRKAMTTLELADGESFMLGGLMSSDDLEKASRIPLLGDLPILGAAFSKASTQRTKSELVIIATVNLVQPVASETIRLPHINKTSTLERLLNLTPSSHQQSDPDAEAMTLDILSQGGFIQ</sequence>
<comment type="caution">
    <text evidence="5">The sequence shown here is derived from an EMBL/GenBank/DDBJ whole genome shotgun (WGS) entry which is preliminary data.</text>
</comment>
<dbReference type="InterPro" id="IPR001775">
    <property type="entry name" value="GspD/PilQ"/>
</dbReference>
<dbReference type="Pfam" id="PF13629">
    <property type="entry name" value="T2SS-T3SS_pil_N"/>
    <property type="match status" value="1"/>
</dbReference>
<name>A0A2T3NPY9_9GAMM</name>
<accession>A0A2T3NPY9</accession>
<dbReference type="PANTHER" id="PTHR30332">
    <property type="entry name" value="PROBABLE GENERAL SECRETION PATHWAY PROTEIN D"/>
    <property type="match status" value="1"/>
</dbReference>
<dbReference type="GO" id="GO:0009306">
    <property type="term" value="P:protein secretion"/>
    <property type="evidence" value="ECO:0007669"/>
    <property type="project" value="InterPro"/>
</dbReference>
<dbReference type="Pfam" id="PF00263">
    <property type="entry name" value="Secretin"/>
    <property type="match status" value="1"/>
</dbReference>